<gene>
    <name evidence="1" type="ORF">OCS_00938</name>
</gene>
<dbReference type="Proteomes" id="UP000019374">
    <property type="component" value="Unassembled WGS sequence"/>
</dbReference>
<reference evidence="1 2" key="1">
    <citation type="journal article" date="2013" name="Chin. Sci. Bull.">
        <title>Genome survey uncovers the secrets of sex and lifestyle in caterpillar fungus.</title>
        <authorList>
            <person name="Hu X."/>
            <person name="Zhang Y."/>
            <person name="Xiao G."/>
            <person name="Zheng P."/>
            <person name="Xia Y."/>
            <person name="Zhang X."/>
            <person name="St Leger R.J."/>
            <person name="Liu X."/>
            <person name="Wang C."/>
        </authorList>
    </citation>
    <scope>NUCLEOTIDE SEQUENCE [LARGE SCALE GENOMIC DNA]</scope>
    <source>
        <strain evidence="2">Co18 / CGMCC 3.14243</strain>
        <tissue evidence="1">Fruit-body</tissue>
    </source>
</reference>
<evidence type="ECO:0000313" key="1">
    <source>
        <dbReference type="EMBL" id="EQL03362.1"/>
    </source>
</evidence>
<sequence>MCPSASLAKADSQQSDRKVDVYPVHSLDGAKHNHVLISWVMRFNDVLDSGKLYLALSKLLEIGDWKKLGGRLKMGTRGKLEIHVPMHFTASQPAVHYTHDDHIGIRIEEHPAGSQFPEPTKGPSIQPISNTFRPFLAPQDFPKTIQEMVRRDVPQVWLHITSFSNATLLAVAWPHTLMDAIGQQELLRNWSLVLAGREAEVRPILGARSDILQEVQQPDKEEEALLINRNRLGRLGSFMLVARYIWDKLWNPALEVRAMFLPREALSRLRSRAEQQIQQAGPQTSDQASFVSEGDVLTAWATHAVAVTTASRPLTVISFFNARFRLPQCKSAAGIYAQNMTLLTFTFLSAPLARGSLGLIALSHRRHMAEQTTQQQTSCLLRAVRDELENERGLDWFLGEASAIPILVNNLTKANLIKSAEFGPAVVSRGDDKKTRSNPLGTMVMYYNQPVDTSLKSPSSFYMLGKDFADNYWLMGNLYPRTWLQIDEDLRNM</sequence>
<name>T5ANP1_OPHSC</name>
<dbReference type="HOGENOM" id="CLU_029797_2_1_1"/>
<dbReference type="AlphaFoldDB" id="T5ANP1"/>
<evidence type="ECO:0000313" key="2">
    <source>
        <dbReference type="Proteomes" id="UP000019374"/>
    </source>
</evidence>
<protein>
    <submittedName>
        <fullName evidence="1">Alpha-1,2-mannosidase family protein</fullName>
    </submittedName>
</protein>
<organism evidence="1 2">
    <name type="scientific">Ophiocordyceps sinensis (strain Co18 / CGMCC 3.14243)</name>
    <name type="common">Yarsagumba caterpillar fungus</name>
    <name type="synonym">Hirsutella sinensis</name>
    <dbReference type="NCBI Taxonomy" id="911162"/>
    <lineage>
        <taxon>Eukaryota</taxon>
        <taxon>Fungi</taxon>
        <taxon>Dikarya</taxon>
        <taxon>Ascomycota</taxon>
        <taxon>Pezizomycotina</taxon>
        <taxon>Sordariomycetes</taxon>
        <taxon>Hypocreomycetidae</taxon>
        <taxon>Hypocreales</taxon>
        <taxon>Ophiocordycipitaceae</taxon>
        <taxon>Ophiocordyceps</taxon>
    </lineage>
</organism>
<dbReference type="eggNOG" id="ENOG502S6KB">
    <property type="taxonomic scope" value="Eukaryota"/>
</dbReference>
<dbReference type="OrthoDB" id="21502at2759"/>
<dbReference type="Gene3D" id="3.30.559.10">
    <property type="entry name" value="Chloramphenicol acetyltransferase-like domain"/>
    <property type="match status" value="2"/>
</dbReference>
<dbReference type="InterPro" id="IPR023213">
    <property type="entry name" value="CAT-like_dom_sf"/>
</dbReference>
<accession>T5ANP1</accession>
<proteinExistence type="predicted"/>
<dbReference type="EMBL" id="KE652216">
    <property type="protein sequence ID" value="EQL03362.1"/>
    <property type="molecule type" value="Genomic_DNA"/>
</dbReference>